<keyword evidence="2" id="KW-0442">Lipid degradation</keyword>
<dbReference type="InterPro" id="IPR016035">
    <property type="entry name" value="Acyl_Trfase/lysoPLipase"/>
</dbReference>
<proteinExistence type="predicted"/>
<evidence type="ECO:0000256" key="1">
    <source>
        <dbReference type="ARBA" id="ARBA00022801"/>
    </source>
</evidence>
<dbReference type="SUPFAM" id="SSF52151">
    <property type="entry name" value="FabD/lysophospholipase-like"/>
    <property type="match status" value="1"/>
</dbReference>
<dbReference type="Gene3D" id="3.40.1090.10">
    <property type="entry name" value="Cytosolic phospholipase A2 catalytic domain"/>
    <property type="match status" value="2"/>
</dbReference>
<dbReference type="EMBL" id="MN740664">
    <property type="protein sequence ID" value="QHS79940.1"/>
    <property type="molecule type" value="Genomic_DNA"/>
</dbReference>
<evidence type="ECO:0000313" key="5">
    <source>
        <dbReference type="EMBL" id="QHS79940.1"/>
    </source>
</evidence>
<evidence type="ECO:0000256" key="3">
    <source>
        <dbReference type="ARBA" id="ARBA00023098"/>
    </source>
</evidence>
<protein>
    <recommendedName>
        <fullName evidence="4">PNPLA domain-containing protein</fullName>
    </recommendedName>
</protein>
<keyword evidence="1" id="KW-0378">Hydrolase</keyword>
<dbReference type="AlphaFoldDB" id="A0A6C0AKG8"/>
<dbReference type="PANTHER" id="PTHR14226">
    <property type="entry name" value="NEUROPATHY TARGET ESTERASE/SWISS CHEESE D.MELANOGASTER"/>
    <property type="match status" value="1"/>
</dbReference>
<dbReference type="PROSITE" id="PS51635">
    <property type="entry name" value="PNPLA"/>
    <property type="match status" value="1"/>
</dbReference>
<reference evidence="5" key="1">
    <citation type="journal article" date="2020" name="Nature">
        <title>Giant virus diversity and host interactions through global metagenomics.</title>
        <authorList>
            <person name="Schulz F."/>
            <person name="Roux S."/>
            <person name="Paez-Espino D."/>
            <person name="Jungbluth S."/>
            <person name="Walsh D.A."/>
            <person name="Denef V.J."/>
            <person name="McMahon K.D."/>
            <person name="Konstantinidis K.T."/>
            <person name="Eloe-Fadrosh E.A."/>
            <person name="Kyrpides N.C."/>
            <person name="Woyke T."/>
        </authorList>
    </citation>
    <scope>NUCLEOTIDE SEQUENCE</scope>
    <source>
        <strain evidence="5">GVMAG-S-1035375-24</strain>
    </source>
</reference>
<name>A0A6C0AKG8_9ZZZZ</name>
<evidence type="ECO:0000256" key="2">
    <source>
        <dbReference type="ARBA" id="ARBA00022963"/>
    </source>
</evidence>
<dbReference type="InterPro" id="IPR002641">
    <property type="entry name" value="PNPLA_dom"/>
</dbReference>
<dbReference type="GO" id="GO:0016042">
    <property type="term" value="P:lipid catabolic process"/>
    <property type="evidence" value="ECO:0007669"/>
    <property type="project" value="UniProtKB-KW"/>
</dbReference>
<keyword evidence="3" id="KW-0443">Lipid metabolism</keyword>
<accession>A0A6C0AKG8</accession>
<organism evidence="5">
    <name type="scientific">viral metagenome</name>
    <dbReference type="NCBI Taxonomy" id="1070528"/>
    <lineage>
        <taxon>unclassified sequences</taxon>
        <taxon>metagenomes</taxon>
        <taxon>organismal metagenomes</taxon>
    </lineage>
</organism>
<dbReference type="PANTHER" id="PTHR14226:SF78">
    <property type="entry name" value="SLR0060 PROTEIN"/>
    <property type="match status" value="1"/>
</dbReference>
<feature type="domain" description="PNPLA" evidence="4">
    <location>
        <begin position="5"/>
        <end position="182"/>
    </location>
</feature>
<dbReference type="InterPro" id="IPR050301">
    <property type="entry name" value="NTE"/>
</dbReference>
<dbReference type="Pfam" id="PF01734">
    <property type="entry name" value="Patatin"/>
    <property type="match status" value="1"/>
</dbReference>
<evidence type="ECO:0000259" key="4">
    <source>
        <dbReference type="PROSITE" id="PS51635"/>
    </source>
</evidence>
<sequence>MFKALALGGGGIRGFLLFGALKALREHQELKFPDGIYGCSVGSVIATGLAFGLTYEQMEEIGYKFVNTSAFLPSYRHATILAFTQKKGLFTMDLTEELFLRIFDSVGIDLRGKMIADAPQKLYLLASNITTQRPTFLTGNIPILAAMKASCCLPFIYHPQVIHNQLYIDGGVYAENMYDAVPKGTLVLDIAHIKQSIFPSTLDTISVFDMVRTLWAGLRSIRVHADAINLNIDGIYLLDELKDDDKKRMIDAGYAQASRFLTKRLSQEGQNIVGGDHAIEVVDAT</sequence>
<dbReference type="GO" id="GO:0016787">
    <property type="term" value="F:hydrolase activity"/>
    <property type="evidence" value="ECO:0007669"/>
    <property type="project" value="UniProtKB-KW"/>
</dbReference>